<proteinExistence type="predicted"/>
<protein>
    <submittedName>
        <fullName evidence="3">Uncharacterized protein</fullName>
    </submittedName>
</protein>
<evidence type="ECO:0000313" key="4">
    <source>
        <dbReference type="EMBL" id="ALF53829.1"/>
    </source>
</evidence>
<organism evidence="3 5">
    <name type="scientific">Nostoc piscinale CENA21</name>
    <dbReference type="NCBI Taxonomy" id="224013"/>
    <lineage>
        <taxon>Bacteria</taxon>
        <taxon>Bacillati</taxon>
        <taxon>Cyanobacteriota</taxon>
        <taxon>Cyanophyceae</taxon>
        <taxon>Nostocales</taxon>
        <taxon>Nostocaceae</taxon>
        <taxon>Nostoc</taxon>
    </lineage>
</organism>
<dbReference type="PATRIC" id="fig|224013.5.peg.2185"/>
<keyword evidence="5" id="KW-1185">Reference proteome</keyword>
<feature type="region of interest" description="Disordered" evidence="1">
    <location>
        <begin position="1"/>
        <end position="21"/>
    </location>
</feature>
<reference evidence="3" key="2">
    <citation type="submission" date="2015-07" db="EMBL/GenBank/DDBJ databases">
        <authorList>
            <person name="Noorani M."/>
        </authorList>
    </citation>
    <scope>NUCLEOTIDE SEQUENCE</scope>
    <source>
        <strain evidence="3">CENA21</strain>
    </source>
</reference>
<accession>A0A0M3V529</accession>
<sequence>MSEHGGRRTTTWEISSSWKHGKTKTVRIPIALEAQIMDYARRLDAGDSLLHGNSADEREVILSAIARYIGYKNTHYHANQHSKTLDISTRAWDELRRFRGMVAQEPEKLGIKINKTT</sequence>
<evidence type="ECO:0000313" key="3">
    <source>
        <dbReference type="EMBL" id="ALF52977.1"/>
    </source>
</evidence>
<dbReference type="EMBL" id="CP012036">
    <property type="protein sequence ID" value="ALF53829.1"/>
    <property type="molecule type" value="Genomic_DNA"/>
</dbReference>
<gene>
    <name evidence="2" type="ORF">ACX27_09000</name>
    <name evidence="3" type="ORF">ACX27_09140</name>
    <name evidence="4" type="ORF">ACX27_14790</name>
</gene>
<dbReference type="AlphaFoldDB" id="A0A0M3V529"/>
<dbReference type="EMBL" id="CP012036">
    <property type="protein sequence ID" value="ALF52977.1"/>
    <property type="molecule type" value="Genomic_DNA"/>
</dbReference>
<evidence type="ECO:0000313" key="5">
    <source>
        <dbReference type="Proteomes" id="UP000062645"/>
    </source>
</evidence>
<reference evidence="5" key="1">
    <citation type="submission" date="2015-07" db="EMBL/GenBank/DDBJ databases">
        <title>Genome Of Nitrogen-Fixing Cyanobacterium Nostoc piscinale CENA21 From Solimoes/Amazon River Floodplain Sediments And Comparative Genomics To Uncover Biosynthetic Natural Products Potential.</title>
        <authorList>
            <person name="Leao T.F."/>
            <person name="Leao P.N."/>
            <person name="Guimaraes P.I."/>
            <person name="de Melo A.G.C."/>
            <person name="Ramos R.T.J."/>
            <person name="Silva A."/>
            <person name="Fiore M.F."/>
            <person name="Schneider M.P.C."/>
        </authorList>
    </citation>
    <scope>NUCLEOTIDE SEQUENCE [LARGE SCALE GENOMIC DNA]</scope>
    <source>
        <strain evidence="5">CENA21</strain>
    </source>
</reference>
<dbReference type="KEGG" id="npz:ACX27_09140"/>
<evidence type="ECO:0000313" key="2">
    <source>
        <dbReference type="EMBL" id="ALF52956.1"/>
    </source>
</evidence>
<dbReference type="OrthoDB" id="428709at2"/>
<dbReference type="Proteomes" id="UP000062645">
    <property type="component" value="Chromosome"/>
</dbReference>
<reference evidence="3 5" key="3">
    <citation type="journal article" date="2016" name="Genome Announc.">
        <title>Draft Genome Sequence of the N2-Fixing Cyanobacterium Nostoc piscinale CENA21, Isolated from the Brazilian Amazon Floodplain.</title>
        <authorList>
            <person name="Leao T."/>
            <person name="Guimaraes P.I."/>
            <person name="de Melo A.G."/>
            <person name="Ramos R.T."/>
            <person name="Leao P.N."/>
            <person name="Silva A."/>
            <person name="Fiore M.F."/>
            <person name="Schneider M.P."/>
        </authorList>
    </citation>
    <scope>NUCLEOTIDE SEQUENCE [LARGE SCALE GENOMIC DNA]</scope>
    <source>
        <strain evidence="3 5">CENA21</strain>
    </source>
</reference>
<dbReference type="KEGG" id="npz:ACX27_09000"/>
<dbReference type="KEGG" id="npz:ACX27_14790"/>
<dbReference type="EMBL" id="CP012036">
    <property type="protein sequence ID" value="ALF52956.1"/>
    <property type="molecule type" value="Genomic_DNA"/>
</dbReference>
<dbReference type="RefSeq" id="WP_062291146.1">
    <property type="nucleotide sequence ID" value="NZ_CP012036.1"/>
</dbReference>
<evidence type="ECO:0000256" key="1">
    <source>
        <dbReference type="SAM" id="MobiDB-lite"/>
    </source>
</evidence>
<feature type="compositionally biased region" description="Polar residues" evidence="1">
    <location>
        <begin position="8"/>
        <end position="18"/>
    </location>
</feature>
<name>A0A0M3V529_9NOSO</name>